<accession>A0A2T9ZK68</accession>
<dbReference type="Gene3D" id="1.25.10.10">
    <property type="entry name" value="Leucine-rich Repeat Variant"/>
    <property type="match status" value="1"/>
</dbReference>
<dbReference type="Pfam" id="PF01602">
    <property type="entry name" value="Adaptin_N"/>
    <property type="match status" value="1"/>
</dbReference>
<dbReference type="InterPro" id="IPR026739">
    <property type="entry name" value="AP_beta"/>
</dbReference>
<dbReference type="InterPro" id="IPR016024">
    <property type="entry name" value="ARM-type_fold"/>
</dbReference>
<dbReference type="SUPFAM" id="SSF48371">
    <property type="entry name" value="ARM repeat"/>
    <property type="match status" value="1"/>
</dbReference>
<proteinExistence type="inferred from homology"/>
<keyword evidence="3" id="KW-0813">Transport</keyword>
<evidence type="ECO:0000256" key="2">
    <source>
        <dbReference type="ARBA" id="ARBA00006613"/>
    </source>
</evidence>
<comment type="similarity">
    <text evidence="2">Belongs to the adaptor complexes large subunit family.</text>
</comment>
<name>A0A2T9ZK68_9FUNG</name>
<keyword evidence="5" id="KW-0472">Membrane</keyword>
<evidence type="ECO:0000313" key="9">
    <source>
        <dbReference type="Proteomes" id="UP000245609"/>
    </source>
</evidence>
<dbReference type="PANTHER" id="PTHR11134">
    <property type="entry name" value="ADAPTOR COMPLEX SUBUNIT BETA FAMILY MEMBER"/>
    <property type="match status" value="1"/>
</dbReference>
<dbReference type="InterPro" id="IPR002553">
    <property type="entry name" value="Clathrin/coatomer_adapt-like_N"/>
</dbReference>
<dbReference type="EMBL" id="MBFS01000064">
    <property type="protein sequence ID" value="PVV04917.1"/>
    <property type="molecule type" value="Genomic_DNA"/>
</dbReference>
<comment type="caution">
    <text evidence="8">The sequence shown here is derived from an EMBL/GenBank/DDBJ whole genome shotgun (WGS) entry which is preliminary data.</text>
</comment>
<evidence type="ECO:0000259" key="7">
    <source>
        <dbReference type="Pfam" id="PF01602"/>
    </source>
</evidence>
<sequence length="639" mass="72430">MLSERSFHAIGSVIKAVRSIYGDDLSMIHSQFCKCCELMLDADEWSQIELVQMFTRYAKTQFPNPNSISQNSKSAIVPLDSDHELLILSLSKLLFSQNNAVVMAAVHGLYEIAPENRLSVIWKPLMRISKLSYEMEYLVLHFILRITSTYPDLFRGRSYGFFIKPDNIERVKLMKLEIICRLDSEECAKPVLDEFKEYISTWDTPTVSDVVITISRCIPKVGKFSRLYISTLVSLFGTENEYVADGLTRGFSEFLFSSSSNQAESDDSYLDRVLGLHDYLSRLARFDVDYFVRDWARVLRAIFPTLSDSKKQPSNGQSSFISSDLFEYIYFFSEQSNSGKDLFEMILSSGVNAYPNKINQLLSSKDQFSLSSFSFIFENKVPGYSELPSWASEVQNKGLRGAKNEISKLYEKIESNSGSYLPGISPLTQIDTASATKNNLKSAIFSRKYDKSSLSNQSNKKEKITYLKSSPLDSDVSKDSVLEVTSETDSEKELENFLNEPEIEKLEIAAPKEERLVHTRPIDMKGFSSFPVNYVDSSSESNCSDSSLDTDSSSGLDTAYLIKNNKEIPKSNSSPRPHLYPNSDIEIEDKKEDIQSLKIEKQVSEDPGLRHQMEFNSSHLNPWADDETYGFLSKKKGSN</sequence>
<keyword evidence="4" id="KW-0653">Protein transport</keyword>
<comment type="subcellular location">
    <subcellularLocation>
        <location evidence="1">Endomembrane system</location>
    </subcellularLocation>
</comment>
<reference evidence="8 9" key="1">
    <citation type="journal article" date="2018" name="MBio">
        <title>Comparative Genomics Reveals the Core Gene Toolbox for the Fungus-Insect Symbiosis.</title>
        <authorList>
            <person name="Wang Y."/>
            <person name="Stata M."/>
            <person name="Wang W."/>
            <person name="Stajich J.E."/>
            <person name="White M.M."/>
            <person name="Moncalvo J.M."/>
        </authorList>
    </citation>
    <scope>NUCLEOTIDE SEQUENCE [LARGE SCALE GENOMIC DNA]</scope>
    <source>
        <strain evidence="8 9">SC-DP-2</strain>
    </source>
</reference>
<gene>
    <name evidence="8" type="ORF">BB560_000570</name>
</gene>
<dbReference type="GO" id="GO:0012505">
    <property type="term" value="C:endomembrane system"/>
    <property type="evidence" value="ECO:0007669"/>
    <property type="project" value="UniProtKB-SubCell"/>
</dbReference>
<evidence type="ECO:0000256" key="1">
    <source>
        <dbReference type="ARBA" id="ARBA00004308"/>
    </source>
</evidence>
<dbReference type="STRING" id="133381.A0A2T9ZK68"/>
<evidence type="ECO:0000256" key="5">
    <source>
        <dbReference type="ARBA" id="ARBA00023136"/>
    </source>
</evidence>
<dbReference type="GO" id="GO:0030117">
    <property type="term" value="C:membrane coat"/>
    <property type="evidence" value="ECO:0007669"/>
    <property type="project" value="InterPro"/>
</dbReference>
<evidence type="ECO:0000256" key="6">
    <source>
        <dbReference type="SAM" id="MobiDB-lite"/>
    </source>
</evidence>
<dbReference type="GO" id="GO:0016192">
    <property type="term" value="P:vesicle-mediated transport"/>
    <property type="evidence" value="ECO:0007669"/>
    <property type="project" value="InterPro"/>
</dbReference>
<feature type="domain" description="Clathrin/coatomer adaptor adaptin-like N-terminal" evidence="7">
    <location>
        <begin position="2"/>
        <end position="247"/>
    </location>
</feature>
<dbReference type="OrthoDB" id="10254310at2759"/>
<dbReference type="AlphaFoldDB" id="A0A2T9ZK68"/>
<organism evidence="8 9">
    <name type="scientific">Smittium megazygosporum</name>
    <dbReference type="NCBI Taxonomy" id="133381"/>
    <lineage>
        <taxon>Eukaryota</taxon>
        <taxon>Fungi</taxon>
        <taxon>Fungi incertae sedis</taxon>
        <taxon>Zoopagomycota</taxon>
        <taxon>Kickxellomycotina</taxon>
        <taxon>Harpellomycetes</taxon>
        <taxon>Harpellales</taxon>
        <taxon>Legeriomycetaceae</taxon>
        <taxon>Smittium</taxon>
    </lineage>
</organism>
<evidence type="ECO:0000256" key="4">
    <source>
        <dbReference type="ARBA" id="ARBA00022927"/>
    </source>
</evidence>
<evidence type="ECO:0000256" key="3">
    <source>
        <dbReference type="ARBA" id="ARBA00022448"/>
    </source>
</evidence>
<dbReference type="InterPro" id="IPR011989">
    <property type="entry name" value="ARM-like"/>
</dbReference>
<evidence type="ECO:0000313" key="8">
    <source>
        <dbReference type="EMBL" id="PVV04917.1"/>
    </source>
</evidence>
<dbReference type="Proteomes" id="UP000245609">
    <property type="component" value="Unassembled WGS sequence"/>
</dbReference>
<protein>
    <recommendedName>
        <fullName evidence="7">Clathrin/coatomer adaptor adaptin-like N-terminal domain-containing protein</fullName>
    </recommendedName>
</protein>
<dbReference type="GO" id="GO:0006886">
    <property type="term" value="P:intracellular protein transport"/>
    <property type="evidence" value="ECO:0007669"/>
    <property type="project" value="InterPro"/>
</dbReference>
<feature type="region of interest" description="Disordered" evidence="6">
    <location>
        <begin position="565"/>
        <end position="584"/>
    </location>
</feature>
<keyword evidence="9" id="KW-1185">Reference proteome</keyword>